<accession>A0ABM4W381</accession>
<dbReference type="SUPFAM" id="SSF53098">
    <property type="entry name" value="Ribonuclease H-like"/>
    <property type="match status" value="1"/>
</dbReference>
<evidence type="ECO:0000259" key="1">
    <source>
        <dbReference type="Pfam" id="PF13456"/>
    </source>
</evidence>
<dbReference type="InterPro" id="IPR053151">
    <property type="entry name" value="RNase_H-like"/>
</dbReference>
<gene>
    <name evidence="3" type="primary">LOC140016553</name>
</gene>
<organism evidence="2 3">
    <name type="scientific">Coffea arabica</name>
    <name type="common">Arabian coffee</name>
    <dbReference type="NCBI Taxonomy" id="13443"/>
    <lineage>
        <taxon>Eukaryota</taxon>
        <taxon>Viridiplantae</taxon>
        <taxon>Streptophyta</taxon>
        <taxon>Embryophyta</taxon>
        <taxon>Tracheophyta</taxon>
        <taxon>Spermatophyta</taxon>
        <taxon>Magnoliopsida</taxon>
        <taxon>eudicotyledons</taxon>
        <taxon>Gunneridae</taxon>
        <taxon>Pentapetalae</taxon>
        <taxon>asterids</taxon>
        <taxon>lamiids</taxon>
        <taxon>Gentianales</taxon>
        <taxon>Rubiaceae</taxon>
        <taxon>Ixoroideae</taxon>
        <taxon>Gardenieae complex</taxon>
        <taxon>Bertiereae - Coffeeae clade</taxon>
        <taxon>Coffeeae</taxon>
        <taxon>Coffea</taxon>
    </lineage>
</organism>
<name>A0ABM4W381_COFAR</name>
<dbReference type="PANTHER" id="PTHR47723:SF19">
    <property type="entry name" value="POLYNUCLEOTIDYL TRANSFERASE, RIBONUCLEASE H-LIKE SUPERFAMILY PROTEIN"/>
    <property type="match status" value="1"/>
</dbReference>
<dbReference type="InterPro" id="IPR002156">
    <property type="entry name" value="RNaseH_domain"/>
</dbReference>
<dbReference type="Gene3D" id="3.30.420.10">
    <property type="entry name" value="Ribonuclease H-like superfamily/Ribonuclease H"/>
    <property type="match status" value="1"/>
</dbReference>
<keyword evidence="2" id="KW-1185">Reference proteome</keyword>
<dbReference type="GeneID" id="140016553"/>
<evidence type="ECO:0000313" key="3">
    <source>
        <dbReference type="RefSeq" id="XP_071926199.1"/>
    </source>
</evidence>
<dbReference type="Pfam" id="PF13456">
    <property type="entry name" value="RVT_3"/>
    <property type="match status" value="1"/>
</dbReference>
<dbReference type="RefSeq" id="XP_071926199.1">
    <property type="nucleotide sequence ID" value="XM_072070098.1"/>
</dbReference>
<dbReference type="InterPro" id="IPR036397">
    <property type="entry name" value="RNaseH_sf"/>
</dbReference>
<dbReference type="InterPro" id="IPR012337">
    <property type="entry name" value="RNaseH-like_sf"/>
</dbReference>
<sequence>MQRGEDGETGKGKKNFELEVKWKPPTNGFIVLNTYATLDEKQEKARWGIVTRNEHGEVVCTWAGNESKDIKAEIEEADAIRTALTKTKQEGWRKVIVQSDCKKVVDKIAESCTLDPVMGTIVEDILSFIQNFSK</sequence>
<proteinExistence type="predicted"/>
<feature type="domain" description="RNase H type-1" evidence="1">
    <location>
        <begin position="34"/>
        <end position="133"/>
    </location>
</feature>
<dbReference type="PANTHER" id="PTHR47723">
    <property type="entry name" value="OS05G0353850 PROTEIN"/>
    <property type="match status" value="1"/>
</dbReference>
<dbReference type="Proteomes" id="UP001652660">
    <property type="component" value="Chromosome 11c"/>
</dbReference>
<evidence type="ECO:0000313" key="2">
    <source>
        <dbReference type="Proteomes" id="UP001652660"/>
    </source>
</evidence>
<protein>
    <recommendedName>
        <fullName evidence="1">RNase H type-1 domain-containing protein</fullName>
    </recommendedName>
</protein>
<reference evidence="3" key="1">
    <citation type="submission" date="2025-08" db="UniProtKB">
        <authorList>
            <consortium name="RefSeq"/>
        </authorList>
    </citation>
    <scope>IDENTIFICATION</scope>
    <source>
        <tissue evidence="3">Leaves</tissue>
    </source>
</reference>